<dbReference type="AlphaFoldDB" id="A0A829YD82"/>
<reference evidence="8" key="1">
    <citation type="submission" date="2020-01" db="EMBL/GenBank/DDBJ databases">
        <title>'Steroidobacter agaridevorans' sp. nov., agar-degrading bacteria isolated from rhizosphere soils.</title>
        <authorList>
            <person name="Ikenaga M."/>
            <person name="Kataoka M."/>
            <person name="Murouchi A."/>
            <person name="Katsuragi S."/>
            <person name="Sakai M."/>
        </authorList>
    </citation>
    <scope>NUCLEOTIDE SEQUENCE [LARGE SCALE GENOMIC DNA]</scope>
    <source>
        <strain evidence="8">YU21-B</strain>
    </source>
</reference>
<keyword evidence="4" id="KW-0106">Calcium</keyword>
<evidence type="ECO:0000256" key="4">
    <source>
        <dbReference type="ARBA" id="ARBA00022837"/>
    </source>
</evidence>
<dbReference type="PANTHER" id="PTHR42693:SF53">
    <property type="entry name" value="ENDO-4-O-SULFATASE"/>
    <property type="match status" value="1"/>
</dbReference>
<sequence>MRPMAAAAVLLALLAPLSAGSVETSAKAQPARPNVVVILLDDVGFSDIGSFGSEVATPNLDALAKGGLRFTQFYNSARCSPSRASLLTGAYPHQAGVGHLEAIAIEGSKGLHGKLSDRVVTLAEVLKSAGYYTAMSGKWHIGMSRGVAPWQRGFEHSLTSPAGEIYYPDQPQPNAKRLYIDGREVAPNSPEVGAGYWYSSDLFVDWQARFIDDARRQRKPFFLYLPFVASHFPLMAPPDEVAKFKGKYLRGWEVLRRERFERQKRLGIVAPDTELPERLSNTYDWDKLSAEDKDRFDTIMAVYAATISRMDRAVGTLVERLKQANELDNTLILFLADNGGNGESGPDGRLRGDDPGGARSIVWAGMNWATLQNTPFQYFKHYTEEGGIATPFIAHWPKGIAAELRGKLVTEPSHLIDVMPTLVELSGATYPKTFNGHAIVPMQGRSLTPSFRGESLSRAEPIFWEHEGNRAVRDGKWKLVARFEQPWELFDMSVDRVELHNLAATQPERVRQMAAQWDAWAERSQVDKWVHAYDPYLKGKPRHNWGGGETPERPWAMKR</sequence>
<feature type="chain" id="PRO_5032407027" evidence="5">
    <location>
        <begin position="22"/>
        <end position="559"/>
    </location>
</feature>
<comment type="similarity">
    <text evidence="1">Belongs to the sulfatase family.</text>
</comment>
<gene>
    <name evidence="7" type="primary">aslA_1</name>
    <name evidence="7" type="ORF">GCM10011487_26020</name>
</gene>
<proteinExistence type="inferred from homology"/>
<dbReference type="Pfam" id="PF00884">
    <property type="entry name" value="Sulfatase"/>
    <property type="match status" value="1"/>
</dbReference>
<feature type="signal peptide" evidence="5">
    <location>
        <begin position="1"/>
        <end position="21"/>
    </location>
</feature>
<dbReference type="CDD" id="cd16025">
    <property type="entry name" value="PAS_like"/>
    <property type="match status" value="1"/>
</dbReference>
<dbReference type="PROSITE" id="PS00149">
    <property type="entry name" value="SULFATASE_2"/>
    <property type="match status" value="1"/>
</dbReference>
<keyword evidence="5" id="KW-0732">Signal</keyword>
<dbReference type="Gene3D" id="3.40.720.10">
    <property type="entry name" value="Alkaline Phosphatase, subunit A"/>
    <property type="match status" value="1"/>
</dbReference>
<feature type="domain" description="Sulfatase N-terminal" evidence="6">
    <location>
        <begin position="33"/>
        <end position="427"/>
    </location>
</feature>
<keyword evidence="8" id="KW-1185">Reference proteome</keyword>
<dbReference type="InterPro" id="IPR000917">
    <property type="entry name" value="Sulfatase_N"/>
</dbReference>
<evidence type="ECO:0000313" key="7">
    <source>
        <dbReference type="EMBL" id="GFE80602.1"/>
    </source>
</evidence>
<evidence type="ECO:0000256" key="1">
    <source>
        <dbReference type="ARBA" id="ARBA00008779"/>
    </source>
</evidence>
<dbReference type="GO" id="GO:0046872">
    <property type="term" value="F:metal ion binding"/>
    <property type="evidence" value="ECO:0007669"/>
    <property type="project" value="UniProtKB-KW"/>
</dbReference>
<evidence type="ECO:0000256" key="3">
    <source>
        <dbReference type="ARBA" id="ARBA00022801"/>
    </source>
</evidence>
<name>A0A829YD82_9GAMM</name>
<keyword evidence="2" id="KW-0479">Metal-binding</keyword>
<dbReference type="PANTHER" id="PTHR42693">
    <property type="entry name" value="ARYLSULFATASE FAMILY MEMBER"/>
    <property type="match status" value="1"/>
</dbReference>
<accession>A0A829YD82</accession>
<protein>
    <submittedName>
        <fullName evidence="7">Arylsulfatase</fullName>
    </submittedName>
</protein>
<dbReference type="SUPFAM" id="SSF53649">
    <property type="entry name" value="Alkaline phosphatase-like"/>
    <property type="match status" value="1"/>
</dbReference>
<evidence type="ECO:0000256" key="2">
    <source>
        <dbReference type="ARBA" id="ARBA00022723"/>
    </source>
</evidence>
<evidence type="ECO:0000259" key="6">
    <source>
        <dbReference type="Pfam" id="PF00884"/>
    </source>
</evidence>
<dbReference type="InterPro" id="IPR017850">
    <property type="entry name" value="Alkaline_phosphatase_core_sf"/>
</dbReference>
<dbReference type="EMBL" id="BLJN01000002">
    <property type="protein sequence ID" value="GFE80602.1"/>
    <property type="molecule type" value="Genomic_DNA"/>
</dbReference>
<evidence type="ECO:0000313" key="8">
    <source>
        <dbReference type="Proteomes" id="UP000445000"/>
    </source>
</evidence>
<dbReference type="GO" id="GO:0004065">
    <property type="term" value="F:arylsulfatase activity"/>
    <property type="evidence" value="ECO:0007669"/>
    <property type="project" value="TreeGrafter"/>
</dbReference>
<keyword evidence="3" id="KW-0378">Hydrolase</keyword>
<dbReference type="InterPro" id="IPR050738">
    <property type="entry name" value="Sulfatase"/>
</dbReference>
<comment type="caution">
    <text evidence="7">The sequence shown here is derived from an EMBL/GenBank/DDBJ whole genome shotgun (WGS) entry which is preliminary data.</text>
</comment>
<dbReference type="InterPro" id="IPR024607">
    <property type="entry name" value="Sulfatase_CS"/>
</dbReference>
<evidence type="ECO:0000256" key="5">
    <source>
        <dbReference type="SAM" id="SignalP"/>
    </source>
</evidence>
<dbReference type="Proteomes" id="UP000445000">
    <property type="component" value="Unassembled WGS sequence"/>
</dbReference>
<dbReference type="Gene3D" id="3.30.1120.10">
    <property type="match status" value="1"/>
</dbReference>
<organism evidence="7 8">
    <name type="scientific">Steroidobacter agaridevorans</name>
    <dbReference type="NCBI Taxonomy" id="2695856"/>
    <lineage>
        <taxon>Bacteria</taxon>
        <taxon>Pseudomonadati</taxon>
        <taxon>Pseudomonadota</taxon>
        <taxon>Gammaproteobacteria</taxon>
        <taxon>Steroidobacterales</taxon>
        <taxon>Steroidobacteraceae</taxon>
        <taxon>Steroidobacter</taxon>
    </lineage>
</organism>